<dbReference type="CDD" id="cd04301">
    <property type="entry name" value="NAT_SF"/>
    <property type="match status" value="1"/>
</dbReference>
<proteinExistence type="predicted"/>
<evidence type="ECO:0000256" key="2">
    <source>
        <dbReference type="ARBA" id="ARBA00023315"/>
    </source>
</evidence>
<comment type="caution">
    <text evidence="4">The sequence shown here is derived from an EMBL/GenBank/DDBJ whole genome shotgun (WGS) entry which is preliminary data.</text>
</comment>
<gene>
    <name evidence="4" type="ORF">L0668_07365</name>
</gene>
<sequence>MNIEIKIADYSNEQQGQDIIHLLNAYALDPMGGAEPLSAYTQNNLITTLAKQPNVFSILVYVDDKPAGLANCIEGFSTFKCSPLINIHDLVVLQEFRGLGLSQKLLQKVDETALNKGCCKVTLEVLEGNHAAKHAYIKHGFSGYELDPEKGSAMFWQKILT</sequence>
<feature type="domain" description="N-acetyltransferase" evidence="3">
    <location>
        <begin position="5"/>
        <end position="161"/>
    </location>
</feature>
<evidence type="ECO:0000256" key="1">
    <source>
        <dbReference type="ARBA" id="ARBA00022679"/>
    </source>
</evidence>
<dbReference type="InterPro" id="IPR051016">
    <property type="entry name" value="Diverse_Substrate_AcTransf"/>
</dbReference>
<evidence type="ECO:0000313" key="5">
    <source>
        <dbReference type="Proteomes" id="UP001521137"/>
    </source>
</evidence>
<dbReference type="Pfam" id="PF00583">
    <property type="entry name" value="Acetyltransf_1"/>
    <property type="match status" value="1"/>
</dbReference>
<dbReference type="EMBL" id="JAKGAS010000003">
    <property type="protein sequence ID" value="MCF2947919.1"/>
    <property type="molecule type" value="Genomic_DNA"/>
</dbReference>
<dbReference type="Proteomes" id="UP001521137">
    <property type="component" value="Unassembled WGS sequence"/>
</dbReference>
<dbReference type="InterPro" id="IPR000182">
    <property type="entry name" value="GNAT_dom"/>
</dbReference>
<evidence type="ECO:0000259" key="3">
    <source>
        <dbReference type="PROSITE" id="PS51186"/>
    </source>
</evidence>
<keyword evidence="5" id="KW-1185">Reference proteome</keyword>
<accession>A0ABS9D7Y2</accession>
<name>A0ABS9D7Y2_9ALTE</name>
<organism evidence="4 5">
    <name type="scientific">Paraglaciecola algarum</name>
    <dbReference type="NCBI Taxonomy" id="3050085"/>
    <lineage>
        <taxon>Bacteria</taxon>
        <taxon>Pseudomonadati</taxon>
        <taxon>Pseudomonadota</taxon>
        <taxon>Gammaproteobacteria</taxon>
        <taxon>Alteromonadales</taxon>
        <taxon>Alteromonadaceae</taxon>
        <taxon>Paraglaciecola</taxon>
    </lineage>
</organism>
<dbReference type="SUPFAM" id="SSF55729">
    <property type="entry name" value="Acyl-CoA N-acyltransferases (Nat)"/>
    <property type="match status" value="1"/>
</dbReference>
<reference evidence="4 5" key="1">
    <citation type="submission" date="2022-01" db="EMBL/GenBank/DDBJ databases">
        <title>Paraglaciecola sp. G1-23.</title>
        <authorList>
            <person name="Jin M.S."/>
            <person name="Han D.M."/>
            <person name="Kim H.M."/>
            <person name="Jeon C.O."/>
        </authorList>
    </citation>
    <scope>NUCLEOTIDE SEQUENCE [LARGE SCALE GENOMIC DNA]</scope>
    <source>
        <strain evidence="4 5">G1-23</strain>
    </source>
</reference>
<dbReference type="PROSITE" id="PS51186">
    <property type="entry name" value="GNAT"/>
    <property type="match status" value="1"/>
</dbReference>
<dbReference type="PANTHER" id="PTHR10545">
    <property type="entry name" value="DIAMINE N-ACETYLTRANSFERASE"/>
    <property type="match status" value="1"/>
</dbReference>
<protein>
    <submittedName>
        <fullName evidence="4">GNAT family N-acetyltransferase</fullName>
    </submittedName>
</protein>
<evidence type="ECO:0000313" key="4">
    <source>
        <dbReference type="EMBL" id="MCF2947919.1"/>
    </source>
</evidence>
<dbReference type="PANTHER" id="PTHR10545:SF29">
    <property type="entry name" value="GH14572P-RELATED"/>
    <property type="match status" value="1"/>
</dbReference>
<dbReference type="InterPro" id="IPR016181">
    <property type="entry name" value="Acyl_CoA_acyltransferase"/>
</dbReference>
<dbReference type="RefSeq" id="WP_235311448.1">
    <property type="nucleotide sequence ID" value="NZ_JAKGAS010000003.1"/>
</dbReference>
<keyword evidence="1" id="KW-0808">Transferase</keyword>
<keyword evidence="2" id="KW-0012">Acyltransferase</keyword>
<dbReference type="Gene3D" id="3.40.630.30">
    <property type="match status" value="1"/>
</dbReference>